<dbReference type="AlphaFoldDB" id="A0AAW9RZZ0"/>
<evidence type="ECO:0008006" key="4">
    <source>
        <dbReference type="Google" id="ProtNLM"/>
    </source>
</evidence>
<feature type="transmembrane region" description="Helical" evidence="1">
    <location>
        <begin position="65"/>
        <end position="87"/>
    </location>
</feature>
<keyword evidence="1" id="KW-0472">Membrane</keyword>
<evidence type="ECO:0000313" key="2">
    <source>
        <dbReference type="EMBL" id="MEN7546967.1"/>
    </source>
</evidence>
<keyword evidence="3" id="KW-1185">Reference proteome</keyword>
<feature type="transmembrane region" description="Helical" evidence="1">
    <location>
        <begin position="93"/>
        <end position="113"/>
    </location>
</feature>
<dbReference type="EMBL" id="JBDKWZ010000002">
    <property type="protein sequence ID" value="MEN7546967.1"/>
    <property type="molecule type" value="Genomic_DNA"/>
</dbReference>
<organism evidence="2 3">
    <name type="scientific">Rapidithrix thailandica</name>
    <dbReference type="NCBI Taxonomy" id="413964"/>
    <lineage>
        <taxon>Bacteria</taxon>
        <taxon>Pseudomonadati</taxon>
        <taxon>Bacteroidota</taxon>
        <taxon>Cytophagia</taxon>
        <taxon>Cytophagales</taxon>
        <taxon>Flammeovirgaceae</taxon>
        <taxon>Rapidithrix</taxon>
    </lineage>
</organism>
<accession>A0AAW9RZZ0</accession>
<comment type="caution">
    <text evidence="2">The sequence shown here is derived from an EMBL/GenBank/DDBJ whole genome shotgun (WGS) entry which is preliminary data.</text>
</comment>
<sequence length="208" mass="23880">MKKEDGKFVELNVSAADYYHYDFLDQLSLKLTQRTNIVLASKLIENRGEGFDKYGLVNKGARNRLIISNAILLLLLLSVFGCIPFMVLESQSLYLILLVVLTFVLNSLVNYLGHGLKYLRKVSFEGTKVKFEFRNLIIGRKERVEEFDTDDLLFSFEYENPTRYASGYFLNIDSKNKKSIRVNSTWVAPQMFLAKVARQLGKAGVKKK</sequence>
<gene>
    <name evidence="2" type="ORF">AAG747_03560</name>
</gene>
<evidence type="ECO:0000256" key="1">
    <source>
        <dbReference type="SAM" id="Phobius"/>
    </source>
</evidence>
<keyword evidence="1" id="KW-0812">Transmembrane</keyword>
<protein>
    <recommendedName>
        <fullName evidence="4">DUF304 domain-containing protein</fullName>
    </recommendedName>
</protein>
<proteinExistence type="predicted"/>
<evidence type="ECO:0000313" key="3">
    <source>
        <dbReference type="Proteomes" id="UP001403385"/>
    </source>
</evidence>
<reference evidence="2 3" key="1">
    <citation type="submission" date="2024-04" db="EMBL/GenBank/DDBJ databases">
        <title>Novel genus in family Flammeovirgaceae.</title>
        <authorList>
            <person name="Nguyen T.H."/>
            <person name="Vuong T.Q."/>
            <person name="Le H."/>
            <person name="Kim S.-G."/>
        </authorList>
    </citation>
    <scope>NUCLEOTIDE SEQUENCE [LARGE SCALE GENOMIC DNA]</scope>
    <source>
        <strain evidence="2 3">JCM 23209</strain>
    </source>
</reference>
<keyword evidence="1" id="KW-1133">Transmembrane helix</keyword>
<name>A0AAW9RZZ0_9BACT</name>
<dbReference type="Proteomes" id="UP001403385">
    <property type="component" value="Unassembled WGS sequence"/>
</dbReference>